<organism evidence="1 2">
    <name type="scientific">Ixodes scapularis</name>
    <name type="common">Black-legged tick</name>
    <name type="synonym">Deer tick</name>
    <dbReference type="NCBI Taxonomy" id="6945"/>
    <lineage>
        <taxon>Eukaryota</taxon>
        <taxon>Metazoa</taxon>
        <taxon>Ecdysozoa</taxon>
        <taxon>Arthropoda</taxon>
        <taxon>Chelicerata</taxon>
        <taxon>Arachnida</taxon>
        <taxon>Acari</taxon>
        <taxon>Parasitiformes</taxon>
        <taxon>Ixodida</taxon>
        <taxon>Ixodoidea</taxon>
        <taxon>Ixodidae</taxon>
        <taxon>Ixodinae</taxon>
        <taxon>Ixodes</taxon>
    </lineage>
</organism>
<dbReference type="EnsemblMetazoa" id="ISCW014924-RA">
    <property type="protein sequence ID" value="ISCW014924-PA"/>
    <property type="gene ID" value="ISCW014924"/>
</dbReference>
<proteinExistence type="predicted"/>
<evidence type="ECO:0000313" key="2">
    <source>
        <dbReference type="Proteomes" id="UP000001555"/>
    </source>
</evidence>
<accession>A0A1S4LJD7</accession>
<reference evidence="2" key="1">
    <citation type="submission" date="2008-03" db="EMBL/GenBank/DDBJ databases">
        <title>Annotation of Ixodes scapularis.</title>
        <authorList>
            <consortium name="Ixodes scapularis Genome Project Consortium"/>
            <person name="Caler E."/>
            <person name="Hannick L.I."/>
            <person name="Bidwell S."/>
            <person name="Joardar V."/>
            <person name="Thiagarajan M."/>
            <person name="Amedeo P."/>
            <person name="Galinsky K.J."/>
            <person name="Schobel S."/>
            <person name="Inman J."/>
            <person name="Hostetler J."/>
            <person name="Miller J."/>
            <person name="Hammond M."/>
            <person name="Megy K."/>
            <person name="Lawson D."/>
            <person name="Kodira C."/>
            <person name="Sutton G."/>
            <person name="Meyer J."/>
            <person name="Hill C.A."/>
            <person name="Birren B."/>
            <person name="Nene V."/>
            <person name="Collins F."/>
            <person name="Alarcon-Chaidez F."/>
            <person name="Wikel S."/>
            <person name="Strausberg R."/>
        </authorList>
    </citation>
    <scope>NUCLEOTIDE SEQUENCE [LARGE SCALE GENOMIC DNA]</scope>
    <source>
        <strain evidence="2">Wikel</strain>
    </source>
</reference>
<dbReference type="VEuPathDB" id="VectorBase:ISCW014924"/>
<protein>
    <submittedName>
        <fullName evidence="1">Uncharacterized protein</fullName>
    </submittedName>
</protein>
<reference evidence="1" key="2">
    <citation type="submission" date="2020-05" db="UniProtKB">
        <authorList>
            <consortium name="EnsemblMetazoa"/>
        </authorList>
    </citation>
    <scope>IDENTIFICATION</scope>
    <source>
        <strain evidence="1">wikel</strain>
    </source>
</reference>
<evidence type="ECO:0000313" key="1">
    <source>
        <dbReference type="EnsemblMetazoa" id="ISCW014924-PA"/>
    </source>
</evidence>
<dbReference type="AlphaFoldDB" id="A0A1S4LJD7"/>
<dbReference type="InParanoid" id="A0A1S4LJD7"/>
<dbReference type="VEuPathDB" id="VectorBase:ISCI014924"/>
<dbReference type="EMBL" id="ABJB010349048">
    <property type="status" value="NOT_ANNOTATED_CDS"/>
    <property type="molecule type" value="Genomic_DNA"/>
</dbReference>
<dbReference type="Proteomes" id="UP000001555">
    <property type="component" value="Unassembled WGS sequence"/>
</dbReference>
<keyword evidence="2" id="KW-1185">Reference proteome</keyword>
<name>A0A1S4LJD7_IXOSC</name>
<sequence>TLVWVSVRGRQYQRRECTMSTVGLRTSVCVTSDFTVTRSIRLDLTKCGLVLNTYFCSTRLSSLS</sequence>